<dbReference type="RefSeq" id="WP_093141270.1">
    <property type="nucleotide sequence ID" value="NZ_FOXF01000010.1"/>
</dbReference>
<dbReference type="Pfam" id="PF09084">
    <property type="entry name" value="NMT1"/>
    <property type="match status" value="1"/>
</dbReference>
<organism evidence="3 4">
    <name type="scientific">Ruminobacter amylophilus</name>
    <dbReference type="NCBI Taxonomy" id="867"/>
    <lineage>
        <taxon>Bacteria</taxon>
        <taxon>Pseudomonadati</taxon>
        <taxon>Pseudomonadota</taxon>
        <taxon>Gammaproteobacteria</taxon>
        <taxon>Aeromonadales</taxon>
        <taxon>Succinivibrionaceae</taxon>
        <taxon>Ruminobacter</taxon>
    </lineage>
</organism>
<dbReference type="Proteomes" id="UP000243745">
    <property type="component" value="Unassembled WGS sequence"/>
</dbReference>
<evidence type="ECO:0000313" key="4">
    <source>
        <dbReference type="Proteomes" id="UP000243745"/>
    </source>
</evidence>
<dbReference type="SUPFAM" id="SSF53850">
    <property type="entry name" value="Periplasmic binding protein-like II"/>
    <property type="match status" value="1"/>
</dbReference>
<dbReference type="AlphaFoldDB" id="A0A662ZG71"/>
<dbReference type="OrthoDB" id="6545503at2"/>
<keyword evidence="1" id="KW-0732">Signal</keyword>
<dbReference type="EMBL" id="FOXF01000010">
    <property type="protein sequence ID" value="SFP24842.1"/>
    <property type="molecule type" value="Genomic_DNA"/>
</dbReference>
<dbReference type="InterPro" id="IPR015168">
    <property type="entry name" value="SsuA/THI5"/>
</dbReference>
<proteinExistence type="predicted"/>
<evidence type="ECO:0000259" key="2">
    <source>
        <dbReference type="Pfam" id="PF09084"/>
    </source>
</evidence>
<keyword evidence="4" id="KW-1185">Reference proteome</keyword>
<dbReference type="Gene3D" id="3.40.190.10">
    <property type="entry name" value="Periplasmic binding protein-like II"/>
    <property type="match status" value="2"/>
</dbReference>
<evidence type="ECO:0000313" key="3">
    <source>
        <dbReference type="EMBL" id="SFP24842.1"/>
    </source>
</evidence>
<name>A0A662ZG71_9GAMM</name>
<feature type="chain" id="PRO_5024861828" evidence="1">
    <location>
        <begin position="28"/>
        <end position="349"/>
    </location>
</feature>
<evidence type="ECO:0000256" key="1">
    <source>
        <dbReference type="SAM" id="SignalP"/>
    </source>
</evidence>
<gene>
    <name evidence="3" type="ORF">SAMN02910344_00872</name>
</gene>
<dbReference type="PROSITE" id="PS51257">
    <property type="entry name" value="PROKAR_LIPOPROTEIN"/>
    <property type="match status" value="1"/>
</dbReference>
<reference evidence="3 4" key="1">
    <citation type="submission" date="2016-10" db="EMBL/GenBank/DDBJ databases">
        <authorList>
            <person name="Varghese N."/>
            <person name="Submissions S."/>
        </authorList>
    </citation>
    <scope>NUCLEOTIDE SEQUENCE [LARGE SCALE GENOMIC DNA]</scope>
    <source>
        <strain evidence="3 4">DSM 1361</strain>
    </source>
</reference>
<sequence length="349" mass="37975">MQCNLLKPFRWLAVQVCLLCCLLIVTACGDETQDDGKFHLRIAYSPSLCQAPLHLAVELGFLEEEGIIAENVQVDAAHVQEAIGANQVDVGFGLIGKFLQPLQNGLQIKFTAGIHTGCIKIFALPNSGIREIKDLKGKRIGVPGLAGAETLIAKRALFMNDIKIDPRDAEVEFVVFSRNELGQALQNGIVDAVSLSDPAAAQMIESYDAVTIVDTAKSPEFASEYCCAIFVSKLLAEKHPEIAAAFTRAILKASAWVAEHPEEAAKLQIKYKYVAGNPEFNASILKSYNYKPSVKGGYDAIVVSSGQLRDLGVLDKSTDPEKLAKDSYIFFDNVKDTYSPEESVPPKKP</sequence>
<dbReference type="PANTHER" id="PTHR30024">
    <property type="entry name" value="ALIPHATIC SULFONATES-BINDING PROTEIN-RELATED"/>
    <property type="match status" value="1"/>
</dbReference>
<feature type="domain" description="SsuA/THI5-like" evidence="2">
    <location>
        <begin position="51"/>
        <end position="264"/>
    </location>
</feature>
<accession>A0A662ZG71</accession>
<protein>
    <submittedName>
        <fullName evidence="3">NitT/TauT family transport system substrate-binding protein</fullName>
    </submittedName>
</protein>
<feature type="signal peptide" evidence="1">
    <location>
        <begin position="1"/>
        <end position="27"/>
    </location>
</feature>